<dbReference type="AlphaFoldDB" id="A0A563VZI6"/>
<dbReference type="Proteomes" id="UP000320055">
    <property type="component" value="Unassembled WGS sequence"/>
</dbReference>
<evidence type="ECO:0000313" key="7">
    <source>
        <dbReference type="EMBL" id="VEP16851.1"/>
    </source>
</evidence>
<dbReference type="InterPro" id="IPR002797">
    <property type="entry name" value="Polysacc_synth"/>
</dbReference>
<keyword evidence="5 6" id="KW-0472">Membrane</keyword>
<dbReference type="PANTHER" id="PTHR30250">
    <property type="entry name" value="PST FAMILY PREDICTED COLANIC ACID TRANSPORTER"/>
    <property type="match status" value="1"/>
</dbReference>
<dbReference type="InterPro" id="IPR036640">
    <property type="entry name" value="ABC1_TM_sf"/>
</dbReference>
<dbReference type="Pfam" id="PF01943">
    <property type="entry name" value="Polysacc_synt"/>
    <property type="match status" value="1"/>
</dbReference>
<name>A0A563VZI6_9CYAN</name>
<feature type="transmembrane region" description="Helical" evidence="6">
    <location>
        <begin position="191"/>
        <end position="215"/>
    </location>
</feature>
<feature type="transmembrane region" description="Helical" evidence="6">
    <location>
        <begin position="164"/>
        <end position="185"/>
    </location>
</feature>
<dbReference type="RefSeq" id="WP_144866535.1">
    <property type="nucleotide sequence ID" value="NZ_LR213810.1"/>
</dbReference>
<feature type="transmembrane region" description="Helical" evidence="6">
    <location>
        <begin position="400"/>
        <end position="425"/>
    </location>
</feature>
<feature type="transmembrane region" description="Helical" evidence="6">
    <location>
        <begin position="35"/>
        <end position="55"/>
    </location>
</feature>
<feature type="transmembrane region" description="Helical" evidence="6">
    <location>
        <begin position="227"/>
        <end position="246"/>
    </location>
</feature>
<dbReference type="GO" id="GO:0005524">
    <property type="term" value="F:ATP binding"/>
    <property type="evidence" value="ECO:0007669"/>
    <property type="project" value="InterPro"/>
</dbReference>
<feature type="transmembrane region" description="Helical" evidence="6">
    <location>
        <begin position="311"/>
        <end position="334"/>
    </location>
</feature>
<keyword evidence="3 6" id="KW-0812">Transmembrane</keyword>
<feature type="transmembrane region" description="Helical" evidence="6">
    <location>
        <begin position="266"/>
        <end position="290"/>
    </location>
</feature>
<keyword evidence="2" id="KW-1003">Cell membrane</keyword>
<dbReference type="PANTHER" id="PTHR30250:SF27">
    <property type="entry name" value="POLYSACCHARIDE BIOSYNTHESIS PROTEIN"/>
    <property type="match status" value="1"/>
</dbReference>
<feature type="transmembrane region" description="Helical" evidence="6">
    <location>
        <begin position="373"/>
        <end position="394"/>
    </location>
</feature>
<dbReference type="SUPFAM" id="SSF90123">
    <property type="entry name" value="ABC transporter transmembrane region"/>
    <property type="match status" value="1"/>
</dbReference>
<dbReference type="CDD" id="cd13128">
    <property type="entry name" value="MATE_Wzx_like"/>
    <property type="match status" value="1"/>
</dbReference>
<dbReference type="InterPro" id="IPR050833">
    <property type="entry name" value="Poly_Biosynth_Transport"/>
</dbReference>
<gene>
    <name evidence="7" type="ORF">H1P_500003</name>
</gene>
<sequence length="504" mass="55519">MAEINATFNKLVKGAGFSFAGQIISTGFKYLTQVILAWILGSEVFGLYTLGMIVYQLGELFSRMGLETGVVRYVSIYLNAEDKVRLKGLLWQGIILPFLSGIVFGITLFLTSDLIAQGIFGKPELTPALKIVAIALPFGASVTVGIFATTGFEIAKYKVYVWELLLPFTNLLIAVSFCTVGWGLWGATVAWLIAVIVSLAATIYFTWSIFPAVFSSKIQPVFESKQLLAFSLPLSFGSFLWLVMLWTDALMLGYFRPAAEVGIYRAASQTALLMTLFTRSLVTIFTPMIAKLYSKGEFEQLGTIFRTASRWSFSLTLPLFLIVVVTGKDILGVFGTEFTIGWLPLIILAGGQLARAGPGGFAMHMLAMSGHQYLKLFGDLLLAITNIGLNILMIPRWGMMGAAVATGISILGINLLRILQVYLVLRIQGFNLGYFKTITAGTIAFLIGFFLRSWLTFVPYFLALLFTAGTIFLVYGTLLWIMGLEEDDLIIFRKMGQRLGLLKN</sequence>
<proteinExistence type="predicted"/>
<organism evidence="7 8">
    <name type="scientific">Hyella patelloides LEGE 07179</name>
    <dbReference type="NCBI Taxonomy" id="945734"/>
    <lineage>
        <taxon>Bacteria</taxon>
        <taxon>Bacillati</taxon>
        <taxon>Cyanobacteriota</taxon>
        <taxon>Cyanophyceae</taxon>
        <taxon>Pleurocapsales</taxon>
        <taxon>Hyellaceae</taxon>
        <taxon>Hyella</taxon>
    </lineage>
</organism>
<feature type="transmembrane region" description="Helical" evidence="6">
    <location>
        <begin position="340"/>
        <end position="361"/>
    </location>
</feature>
<keyword evidence="8" id="KW-1185">Reference proteome</keyword>
<dbReference type="EMBL" id="CAACVJ010000446">
    <property type="protein sequence ID" value="VEP16851.1"/>
    <property type="molecule type" value="Genomic_DNA"/>
</dbReference>
<evidence type="ECO:0000256" key="2">
    <source>
        <dbReference type="ARBA" id="ARBA00022475"/>
    </source>
</evidence>
<feature type="transmembrane region" description="Helical" evidence="6">
    <location>
        <begin position="457"/>
        <end position="484"/>
    </location>
</feature>
<feature type="transmembrane region" description="Helical" evidence="6">
    <location>
        <begin position="131"/>
        <end position="152"/>
    </location>
</feature>
<feature type="transmembrane region" description="Helical" evidence="6">
    <location>
        <begin position="432"/>
        <end position="451"/>
    </location>
</feature>
<evidence type="ECO:0000256" key="6">
    <source>
        <dbReference type="SAM" id="Phobius"/>
    </source>
</evidence>
<dbReference type="OrthoDB" id="5240734at2"/>
<evidence type="ECO:0000256" key="3">
    <source>
        <dbReference type="ARBA" id="ARBA00022692"/>
    </source>
</evidence>
<keyword evidence="4 6" id="KW-1133">Transmembrane helix</keyword>
<evidence type="ECO:0000256" key="4">
    <source>
        <dbReference type="ARBA" id="ARBA00022989"/>
    </source>
</evidence>
<accession>A0A563VZI6</accession>
<evidence type="ECO:0000313" key="8">
    <source>
        <dbReference type="Proteomes" id="UP000320055"/>
    </source>
</evidence>
<feature type="transmembrane region" description="Helical" evidence="6">
    <location>
        <begin position="89"/>
        <end position="111"/>
    </location>
</feature>
<reference evidence="7 8" key="1">
    <citation type="submission" date="2019-01" db="EMBL/GenBank/DDBJ databases">
        <authorList>
            <person name="Brito A."/>
        </authorList>
    </citation>
    <scope>NUCLEOTIDE SEQUENCE [LARGE SCALE GENOMIC DNA]</scope>
    <source>
        <strain evidence="7">1</strain>
    </source>
</reference>
<evidence type="ECO:0000256" key="5">
    <source>
        <dbReference type="ARBA" id="ARBA00023136"/>
    </source>
</evidence>
<protein>
    <submittedName>
        <fullName evidence="7">Membrane protein involved in the export of O-antigen and teichoic acid</fullName>
    </submittedName>
</protein>
<comment type="subcellular location">
    <subcellularLocation>
        <location evidence="1">Cell membrane</location>
        <topology evidence="1">Multi-pass membrane protein</topology>
    </subcellularLocation>
</comment>
<dbReference type="GO" id="GO:0005886">
    <property type="term" value="C:plasma membrane"/>
    <property type="evidence" value="ECO:0007669"/>
    <property type="project" value="UniProtKB-SubCell"/>
</dbReference>
<evidence type="ECO:0000256" key="1">
    <source>
        <dbReference type="ARBA" id="ARBA00004651"/>
    </source>
</evidence>